<feature type="transmembrane region" description="Helical" evidence="3">
    <location>
        <begin position="76"/>
        <end position="95"/>
    </location>
</feature>
<keyword evidence="3" id="KW-0472">Membrane</keyword>
<dbReference type="Pfam" id="PF01066">
    <property type="entry name" value="CDP-OH_P_transf"/>
    <property type="match status" value="1"/>
</dbReference>
<sequence>MPPASHTSESPRFNRLHSGLELLLGGLLLGGLGWLMGPLMASAANWWSAVGLYAVMSALVLLFWPYGALGWANRVTLGRGVLVALVAGALVGGAFQQAIGLWLGVAVIALLLDGVDGWIARRTHSHSPFGARFDMELDALLILLLCLALMRAEALGPWVLLIGAMRYGFVVAGWLLPWLEAPLYDSFRRKLICVWQVTALLLALTPFTSPLYASLLALGALLSLAYSFGVDVWWLYQRRRTTAG</sequence>
<feature type="transmembrane region" description="Helical" evidence="3">
    <location>
        <begin position="215"/>
        <end position="236"/>
    </location>
</feature>
<evidence type="ECO:0000313" key="5">
    <source>
        <dbReference type="Proteomes" id="UP000623776"/>
    </source>
</evidence>
<feature type="transmembrane region" description="Helical" evidence="3">
    <location>
        <begin position="191"/>
        <end position="209"/>
    </location>
</feature>
<evidence type="ECO:0008006" key="6">
    <source>
        <dbReference type="Google" id="ProtNLM"/>
    </source>
</evidence>
<name>A0A8H9I413_9GAMM</name>
<feature type="transmembrane region" description="Helical" evidence="3">
    <location>
        <begin position="20"/>
        <end position="40"/>
    </location>
</feature>
<keyword evidence="1 2" id="KW-0808">Transferase</keyword>
<accession>A0A8H9I413</accession>
<dbReference type="RefSeq" id="WP_189463926.1">
    <property type="nucleotide sequence ID" value="NZ_BMXN01000019.1"/>
</dbReference>
<protein>
    <recommendedName>
        <fullName evidence="6">CDP-alcohol phosphatidyltransferase</fullName>
    </recommendedName>
</protein>
<keyword evidence="3" id="KW-1133">Transmembrane helix</keyword>
<proteinExistence type="inferred from homology"/>
<feature type="transmembrane region" description="Helical" evidence="3">
    <location>
        <begin position="133"/>
        <end position="152"/>
    </location>
</feature>
<reference evidence="5" key="1">
    <citation type="journal article" date="2019" name="Int. J. Syst. Evol. Microbiol.">
        <title>The Global Catalogue of Microorganisms (GCM) 10K type strain sequencing project: providing services to taxonomists for standard genome sequencing and annotation.</title>
        <authorList>
            <consortium name="The Broad Institute Genomics Platform"/>
            <consortium name="The Broad Institute Genome Sequencing Center for Infectious Disease"/>
            <person name="Wu L."/>
            <person name="Ma J."/>
        </authorList>
    </citation>
    <scope>NUCLEOTIDE SEQUENCE [LARGE SCALE GENOMIC DNA]</scope>
    <source>
        <strain evidence="5">KCTC 22154</strain>
    </source>
</reference>
<gene>
    <name evidence="4" type="ORF">GCM10007157_27940</name>
</gene>
<comment type="similarity">
    <text evidence="2">Belongs to the CDP-alcohol phosphatidyltransferase class-I family.</text>
</comment>
<dbReference type="PROSITE" id="PS00379">
    <property type="entry name" value="CDP_ALCOHOL_P_TRANSF"/>
    <property type="match status" value="1"/>
</dbReference>
<comment type="caution">
    <text evidence="4">The sequence shown here is derived from an EMBL/GenBank/DDBJ whole genome shotgun (WGS) entry which is preliminary data.</text>
</comment>
<dbReference type="GO" id="GO:0008654">
    <property type="term" value="P:phospholipid biosynthetic process"/>
    <property type="evidence" value="ECO:0007669"/>
    <property type="project" value="InterPro"/>
</dbReference>
<dbReference type="AlphaFoldDB" id="A0A8H9I413"/>
<dbReference type="Gene3D" id="1.20.120.1760">
    <property type="match status" value="1"/>
</dbReference>
<organism evidence="4 5">
    <name type="scientific">Vreelandella hamiltonii</name>
    <dbReference type="NCBI Taxonomy" id="502829"/>
    <lineage>
        <taxon>Bacteria</taxon>
        <taxon>Pseudomonadati</taxon>
        <taxon>Pseudomonadota</taxon>
        <taxon>Gammaproteobacteria</taxon>
        <taxon>Oceanospirillales</taxon>
        <taxon>Halomonadaceae</taxon>
        <taxon>Vreelandella</taxon>
    </lineage>
</organism>
<keyword evidence="3" id="KW-0812">Transmembrane</keyword>
<dbReference type="EMBL" id="BMXN01000019">
    <property type="protein sequence ID" value="GGW34775.1"/>
    <property type="molecule type" value="Genomic_DNA"/>
</dbReference>
<feature type="transmembrane region" description="Helical" evidence="3">
    <location>
        <begin position="158"/>
        <end position="179"/>
    </location>
</feature>
<evidence type="ECO:0000256" key="1">
    <source>
        <dbReference type="ARBA" id="ARBA00022679"/>
    </source>
</evidence>
<dbReference type="InterPro" id="IPR000462">
    <property type="entry name" value="CDP-OH_P_trans"/>
</dbReference>
<dbReference type="GO" id="GO:0016780">
    <property type="term" value="F:phosphotransferase activity, for other substituted phosphate groups"/>
    <property type="evidence" value="ECO:0007669"/>
    <property type="project" value="InterPro"/>
</dbReference>
<evidence type="ECO:0000313" key="4">
    <source>
        <dbReference type="EMBL" id="GGW34775.1"/>
    </source>
</evidence>
<keyword evidence="5" id="KW-1185">Reference proteome</keyword>
<evidence type="ECO:0000256" key="2">
    <source>
        <dbReference type="RuleBase" id="RU003750"/>
    </source>
</evidence>
<dbReference type="InterPro" id="IPR043130">
    <property type="entry name" value="CDP-OH_PTrfase_TM_dom"/>
</dbReference>
<dbReference type="InterPro" id="IPR048254">
    <property type="entry name" value="CDP_ALCOHOL_P_TRANSF_CS"/>
</dbReference>
<dbReference type="Proteomes" id="UP000623776">
    <property type="component" value="Unassembled WGS sequence"/>
</dbReference>
<evidence type="ECO:0000256" key="3">
    <source>
        <dbReference type="SAM" id="Phobius"/>
    </source>
</evidence>
<feature type="transmembrane region" description="Helical" evidence="3">
    <location>
        <begin position="46"/>
        <end position="64"/>
    </location>
</feature>
<feature type="transmembrane region" description="Helical" evidence="3">
    <location>
        <begin position="101"/>
        <end position="121"/>
    </location>
</feature>
<dbReference type="GO" id="GO:0016020">
    <property type="term" value="C:membrane"/>
    <property type="evidence" value="ECO:0007669"/>
    <property type="project" value="InterPro"/>
</dbReference>